<name>S9UVW0_9TRYP</name>
<keyword evidence="2" id="KW-1185">Reference proteome</keyword>
<accession>S9UVW0</accession>
<sequence>MSFRYTNNLIGALKHRLLLESASRTIAKSTYTGVCNGVHVTCSGYGTVLAVRLLDRPTWEPFYRAALSPPAAEAAPAPTAGLDLAKLSTSIKAALWAAQQQLDAAKEEAHQLALRRNRALLAAGELRHWYEEDGTTLHPRRCHSLKQEMATPYIQALRLGKTHHEALAAAARPRPAAAGRTRVVTEDADCAPAAISIGATHPLWAAGLIRLEDGGDDAAAASASGRVNANLVLVEQKQEMARDEERFWDRVELIRRAQLATIPGGVKRPYADADNATVKEEVGEKIVLRFTQ</sequence>
<dbReference type="Proteomes" id="UP000015354">
    <property type="component" value="Unassembled WGS sequence"/>
</dbReference>
<dbReference type="AlphaFoldDB" id="S9UVW0"/>
<dbReference type="EMBL" id="ATMH01001279">
    <property type="protein sequence ID" value="EPY35042.1"/>
    <property type="molecule type" value="Genomic_DNA"/>
</dbReference>
<proteinExistence type="predicted"/>
<dbReference type="OrthoDB" id="271041at2759"/>
<comment type="caution">
    <text evidence="1">The sequence shown here is derived from an EMBL/GenBank/DDBJ whole genome shotgun (WGS) entry which is preliminary data.</text>
</comment>
<organism evidence="1 2">
    <name type="scientific">Strigomonas culicis</name>
    <dbReference type="NCBI Taxonomy" id="28005"/>
    <lineage>
        <taxon>Eukaryota</taxon>
        <taxon>Discoba</taxon>
        <taxon>Euglenozoa</taxon>
        <taxon>Kinetoplastea</taxon>
        <taxon>Metakinetoplastina</taxon>
        <taxon>Trypanosomatida</taxon>
        <taxon>Trypanosomatidae</taxon>
        <taxon>Strigomonadinae</taxon>
        <taxon>Strigomonas</taxon>
    </lineage>
</organism>
<evidence type="ECO:0000313" key="2">
    <source>
        <dbReference type="Proteomes" id="UP000015354"/>
    </source>
</evidence>
<protein>
    <submittedName>
        <fullName evidence="1">Uncharacterized protein</fullName>
    </submittedName>
</protein>
<evidence type="ECO:0000313" key="1">
    <source>
        <dbReference type="EMBL" id="EPY35042.1"/>
    </source>
</evidence>
<reference evidence="1 2" key="1">
    <citation type="journal article" date="2013" name="PLoS ONE">
        <title>Predicting the Proteins of Angomonas deanei, Strigomonas culicis and Their Respective Endosymbionts Reveals New Aspects of the Trypanosomatidae Family.</title>
        <authorList>
            <person name="Motta M.C."/>
            <person name="Martins A.C."/>
            <person name="de Souza S.S."/>
            <person name="Catta-Preta C.M."/>
            <person name="Silva R."/>
            <person name="Klein C.C."/>
            <person name="de Almeida L.G."/>
            <person name="de Lima Cunha O."/>
            <person name="Ciapina L.P."/>
            <person name="Brocchi M."/>
            <person name="Colabardini A.C."/>
            <person name="de Araujo Lima B."/>
            <person name="Machado C.R."/>
            <person name="de Almeida Soares C.M."/>
            <person name="Probst C.M."/>
            <person name="de Menezes C.B."/>
            <person name="Thompson C.E."/>
            <person name="Bartholomeu D.C."/>
            <person name="Gradia D.F."/>
            <person name="Pavoni D.P."/>
            <person name="Grisard E.C."/>
            <person name="Fantinatti-Garboggini F."/>
            <person name="Marchini F.K."/>
            <person name="Rodrigues-Luiz G.F."/>
            <person name="Wagner G."/>
            <person name="Goldman G.H."/>
            <person name="Fietto J.L."/>
            <person name="Elias M.C."/>
            <person name="Goldman M.H."/>
            <person name="Sagot M.F."/>
            <person name="Pereira M."/>
            <person name="Stoco P.H."/>
            <person name="de Mendonca-Neto R.P."/>
            <person name="Teixeira S.M."/>
            <person name="Maciel T.E."/>
            <person name="de Oliveira Mendes T.A."/>
            <person name="Urmenyi T.P."/>
            <person name="de Souza W."/>
            <person name="Schenkman S."/>
            <person name="de Vasconcelos A.T."/>
        </authorList>
    </citation>
    <scope>NUCLEOTIDE SEQUENCE [LARGE SCALE GENOMIC DNA]</scope>
</reference>
<gene>
    <name evidence="1" type="ORF">STCU_01279</name>
</gene>